<gene>
    <name evidence="2" type="ORF">A2J07_10060</name>
</gene>
<dbReference type="SMART" id="SM00331">
    <property type="entry name" value="PP2C_SIG"/>
    <property type="match status" value="1"/>
</dbReference>
<dbReference type="Gene3D" id="3.30.450.40">
    <property type="match status" value="1"/>
</dbReference>
<proteinExistence type="predicted"/>
<evidence type="ECO:0000313" key="2">
    <source>
        <dbReference type="EMBL" id="KYL04854.1"/>
    </source>
</evidence>
<dbReference type="KEGG" id="fnf:BSQ88_09390"/>
<dbReference type="Gene3D" id="3.60.40.10">
    <property type="entry name" value="PPM-type phosphatase domain"/>
    <property type="match status" value="1"/>
</dbReference>
<sequence>MFYILLLLGLLFLFFLLLRKIEMINTREKLRIITGLKNHLEMDNLQEVIQIEYDETLKQIVKQEAELDNSLEELREYKKELELTYDSLLSKSTQLEYSNQFLEKRVANLSNLNSISRSVLSIFELDKIINIILDAYFVLTGAKRISLYLWDEEGNLLNKKIKGSIRFQGTVSYSPELLKKFGRADYERIYQELGKGFTVLKEEKLIISPLSVNHEEMGVIYIIEDRDKMIDIDEEMMSALGIQIGTAIKNARAYYELLSKERISQELAVASRIQNRILPEDIHSVDGLQIAKYFKPAKEIGGDYYDYGILRDNIFFITIADVSGKGVPAAFLMALGRSVLKTLMDMKQGHPSEEMKELNQLIYEDITEEMFITMLHSKYDLKTKTLTFSNAGHNPLLVYKAAKDVMELHTVKGVALGFLENYSYREASFVIEKGDIVVFYTDGITEAENTSSELFGIERLKDVVYNNRGRSAEKIKEAILNEITSFRGEKEQVDDITFVILKSKK</sequence>
<dbReference type="InterPro" id="IPR001932">
    <property type="entry name" value="PPM-type_phosphatase-like_dom"/>
</dbReference>
<dbReference type="Pfam" id="PF07228">
    <property type="entry name" value="SpoIIE"/>
    <property type="match status" value="1"/>
</dbReference>
<reference evidence="2 3" key="1">
    <citation type="submission" date="2016-03" db="EMBL/GenBank/DDBJ databases">
        <title>Comparative genomics of human isolates of Fusobacterium necrophorum.</title>
        <authorList>
            <person name="Jensen A."/>
            <person name="Bank S."/>
            <person name="Andersen P.S."/>
            <person name="Kristensen L.H."/>
            <person name="Prag J."/>
        </authorList>
    </citation>
    <scope>NUCLEOTIDE SEQUENCE [LARGE SCALE GENOMIC DNA]</scope>
    <source>
        <strain evidence="2 3">LS_1264</strain>
    </source>
</reference>
<dbReference type="InterPro" id="IPR029016">
    <property type="entry name" value="GAF-like_dom_sf"/>
</dbReference>
<evidence type="ECO:0000313" key="3">
    <source>
        <dbReference type="Proteomes" id="UP000075816"/>
    </source>
</evidence>
<keyword evidence="1" id="KW-0378">Hydrolase</keyword>
<dbReference type="PANTHER" id="PTHR43156">
    <property type="entry name" value="STAGE II SPORULATION PROTEIN E-RELATED"/>
    <property type="match status" value="1"/>
</dbReference>
<dbReference type="AlphaFoldDB" id="A0A161PSC6"/>
<dbReference type="Proteomes" id="UP000075816">
    <property type="component" value="Unassembled WGS sequence"/>
</dbReference>
<dbReference type="SUPFAM" id="SSF55781">
    <property type="entry name" value="GAF domain-like"/>
    <property type="match status" value="1"/>
</dbReference>
<name>A0A161PSC6_9FUSO</name>
<organism evidence="2 3">
    <name type="scientific">Fusobacterium necrophorum subsp. funduliforme</name>
    <dbReference type="NCBI Taxonomy" id="143387"/>
    <lineage>
        <taxon>Bacteria</taxon>
        <taxon>Fusobacteriati</taxon>
        <taxon>Fusobacteriota</taxon>
        <taxon>Fusobacteriia</taxon>
        <taxon>Fusobacteriales</taxon>
        <taxon>Fusobacteriaceae</taxon>
        <taxon>Fusobacterium</taxon>
    </lineage>
</organism>
<accession>A0A161PSC6</accession>
<dbReference type="SUPFAM" id="SSF81606">
    <property type="entry name" value="PP2C-like"/>
    <property type="match status" value="1"/>
</dbReference>
<protein>
    <submittedName>
        <fullName evidence="2">Serine/threonine protein phosphatase</fullName>
    </submittedName>
</protein>
<comment type="caution">
    <text evidence="2">The sequence shown here is derived from an EMBL/GenBank/DDBJ whole genome shotgun (WGS) entry which is preliminary data.</text>
</comment>
<dbReference type="PANTHER" id="PTHR43156:SF2">
    <property type="entry name" value="STAGE II SPORULATION PROTEIN E"/>
    <property type="match status" value="1"/>
</dbReference>
<evidence type="ECO:0000256" key="1">
    <source>
        <dbReference type="ARBA" id="ARBA00022801"/>
    </source>
</evidence>
<dbReference type="GO" id="GO:0016791">
    <property type="term" value="F:phosphatase activity"/>
    <property type="evidence" value="ECO:0007669"/>
    <property type="project" value="TreeGrafter"/>
</dbReference>
<dbReference type="InterPro" id="IPR052016">
    <property type="entry name" value="Bact_Sigma-Reg"/>
</dbReference>
<dbReference type="RefSeq" id="WP_005958201.1">
    <property type="nucleotide sequence ID" value="NZ_CAXOUE010000020.1"/>
</dbReference>
<dbReference type="GeneID" id="75076640"/>
<dbReference type="eggNOG" id="COG2208">
    <property type="taxonomic scope" value="Bacteria"/>
</dbReference>
<dbReference type="InterPro" id="IPR036457">
    <property type="entry name" value="PPM-type-like_dom_sf"/>
</dbReference>
<dbReference type="EMBL" id="LVEA01000027">
    <property type="protein sequence ID" value="KYL04854.1"/>
    <property type="molecule type" value="Genomic_DNA"/>
</dbReference>
<dbReference type="Pfam" id="PF13492">
    <property type="entry name" value="GAF_3"/>
    <property type="match status" value="1"/>
</dbReference>
<dbReference type="InterPro" id="IPR003018">
    <property type="entry name" value="GAF"/>
</dbReference>